<dbReference type="InterPro" id="IPR045111">
    <property type="entry name" value="Vps41/Vps8"/>
</dbReference>
<dbReference type="OrthoDB" id="244107at2759"/>
<feature type="compositionally biased region" description="Basic and acidic residues" evidence="4">
    <location>
        <begin position="1"/>
        <end position="24"/>
    </location>
</feature>
<dbReference type="PROSITE" id="PS50236">
    <property type="entry name" value="CHCR"/>
    <property type="match status" value="1"/>
</dbReference>
<feature type="compositionally biased region" description="Polar residues" evidence="4">
    <location>
        <begin position="529"/>
        <end position="538"/>
    </location>
</feature>
<dbReference type="SUPFAM" id="SSF50978">
    <property type="entry name" value="WD40 repeat-like"/>
    <property type="match status" value="1"/>
</dbReference>
<feature type="domain" description="Vps41 beta-propeller" evidence="5">
    <location>
        <begin position="214"/>
        <end position="351"/>
    </location>
</feature>
<dbReference type="VEuPathDB" id="FungiDB:SPSK_03877"/>
<dbReference type="GO" id="GO:0005770">
    <property type="term" value="C:late endosome"/>
    <property type="evidence" value="ECO:0007669"/>
    <property type="project" value="TreeGrafter"/>
</dbReference>
<dbReference type="PANTHER" id="PTHR12616:SF1">
    <property type="entry name" value="VACUOLAR PROTEIN SORTING-ASSOCIATED PROTEIN 41 HOMOLOG"/>
    <property type="match status" value="1"/>
</dbReference>
<feature type="compositionally biased region" description="Polar residues" evidence="4">
    <location>
        <begin position="638"/>
        <end position="650"/>
    </location>
</feature>
<evidence type="ECO:0000313" key="6">
    <source>
        <dbReference type="EMBL" id="KJR83577.1"/>
    </source>
</evidence>
<feature type="compositionally biased region" description="Acidic residues" evidence="4">
    <location>
        <begin position="59"/>
        <end position="93"/>
    </location>
</feature>
<feature type="region of interest" description="Disordered" evidence="4">
    <location>
        <begin position="183"/>
        <end position="214"/>
    </location>
</feature>
<dbReference type="GO" id="GO:0009267">
    <property type="term" value="P:cellular response to starvation"/>
    <property type="evidence" value="ECO:0007669"/>
    <property type="project" value="TreeGrafter"/>
</dbReference>
<dbReference type="InterPro" id="IPR011990">
    <property type="entry name" value="TPR-like_helical_dom_sf"/>
</dbReference>
<dbReference type="GO" id="GO:0030897">
    <property type="term" value="C:HOPS complex"/>
    <property type="evidence" value="ECO:0007669"/>
    <property type="project" value="TreeGrafter"/>
</dbReference>
<dbReference type="GeneID" id="27665969"/>
<dbReference type="Pfam" id="PF23411">
    <property type="entry name" value="Beta-prop_Vps41"/>
    <property type="match status" value="1"/>
</dbReference>
<dbReference type="InterPro" id="IPR057780">
    <property type="entry name" value="Beta-prop_Vps41"/>
</dbReference>
<dbReference type="EMBL" id="AXCR01000010">
    <property type="protein sequence ID" value="KJR83577.1"/>
    <property type="molecule type" value="Genomic_DNA"/>
</dbReference>
<dbReference type="RefSeq" id="XP_016586253.1">
    <property type="nucleotide sequence ID" value="XM_016730692.1"/>
</dbReference>
<evidence type="ECO:0000256" key="4">
    <source>
        <dbReference type="SAM" id="MobiDB-lite"/>
    </source>
</evidence>
<organism evidence="6 7">
    <name type="scientific">Sporothrix schenckii 1099-18</name>
    <dbReference type="NCBI Taxonomy" id="1397361"/>
    <lineage>
        <taxon>Eukaryota</taxon>
        <taxon>Fungi</taxon>
        <taxon>Dikarya</taxon>
        <taxon>Ascomycota</taxon>
        <taxon>Pezizomycotina</taxon>
        <taxon>Sordariomycetes</taxon>
        <taxon>Sordariomycetidae</taxon>
        <taxon>Ophiostomatales</taxon>
        <taxon>Ophiostomataceae</taxon>
        <taxon>Sporothrix</taxon>
    </lineage>
</organism>
<reference evidence="6 7" key="1">
    <citation type="journal article" date="2014" name="BMC Genomics">
        <title>Comparative genomics of the major fungal agents of human and animal Sporotrichosis: Sporothrix schenckii and Sporothrix brasiliensis.</title>
        <authorList>
            <person name="Teixeira M.M."/>
            <person name="de Almeida L.G."/>
            <person name="Kubitschek-Barreira P."/>
            <person name="Alves F.L."/>
            <person name="Kioshima E.S."/>
            <person name="Abadio A.K."/>
            <person name="Fernandes L."/>
            <person name="Derengowski L.S."/>
            <person name="Ferreira K.S."/>
            <person name="Souza R.C."/>
            <person name="Ruiz J.C."/>
            <person name="de Andrade N.C."/>
            <person name="Paes H.C."/>
            <person name="Nicola A.M."/>
            <person name="Albuquerque P."/>
            <person name="Gerber A.L."/>
            <person name="Martins V.P."/>
            <person name="Peconick L.D."/>
            <person name="Neto A.V."/>
            <person name="Chaucanez C.B."/>
            <person name="Silva P.A."/>
            <person name="Cunha O.L."/>
            <person name="de Oliveira F.F."/>
            <person name="dos Santos T.C."/>
            <person name="Barros A.L."/>
            <person name="Soares M.A."/>
            <person name="de Oliveira L.M."/>
            <person name="Marini M.M."/>
            <person name="Villalobos-Duno H."/>
            <person name="Cunha M.M."/>
            <person name="de Hoog S."/>
            <person name="da Silveira J.F."/>
            <person name="Henrissat B."/>
            <person name="Nino-Vega G.A."/>
            <person name="Cisalpino P.S."/>
            <person name="Mora-Montes H.M."/>
            <person name="Almeida S.R."/>
            <person name="Stajich J.E."/>
            <person name="Lopes-Bezerra L.M."/>
            <person name="Vasconcelos A.T."/>
            <person name="Felipe M.S."/>
        </authorList>
    </citation>
    <scope>NUCLEOTIDE SEQUENCE [LARGE SCALE GENOMIC DNA]</scope>
    <source>
        <strain evidence="6 7">1099-18</strain>
    </source>
</reference>
<keyword evidence="1" id="KW-0813">Transport</keyword>
<evidence type="ECO:0000256" key="1">
    <source>
        <dbReference type="ARBA" id="ARBA00022448"/>
    </source>
</evidence>
<sequence>MPAAHTERDDNARGGALKDRRSGDDDTTSEGGSLAGSGSDATGDEARTSRNDKGKGAAAEEDEEEDADAEEDDENDEDEDEDDEEDSDDEDEEPRLKYARLTTNLGGLYRNGDATSAFLVAGDKMIVGTHNGNIHVFQLPTFQPLRVYHAHSASVIAISISPFTPPLPSLKIEQINRIVAEGGAGAGASRPGSSHASPSPNASPRKAREPPPILNIPSNNIHIATASTDGNVCIQSLIDVKDVQLRNFGRPVQAVALSPEYRQDRTYLSGGLAGNLILTVCGQSGRSTSTTVGTAAATASGWLGSMGLSNNAGRDTVLHSGEGTVNNIQWSVSGRYVAWLNEHGIKIMRTRLHLDSADAEGAWKRIGHVDRPQTEEWDTMASVWKGRAHWIDETMIDADDDVAGQEIGASAEPGISSPAAEVLRQQQARDSKVIERLLVGWGSTIWMVHVHAGRVKTGKHAGERSVGHAEIVKILRMDCIISGISLYTQNLLLVLAYTPADPEEDEDEEGGQAAGKSKSTYTRGHKANKSTASSSSEPTGGIRRRQNNNPPELRLIDLTSQTEVDKDVLSVSRYERLSAGDYHLSVLPAQTAAAAAVSSKGALEAIAGLGADMWNAALNPSRMLFSSGQSVKSKDSNEGTTTGSSKAASLASTLRAQSRLGGFGGQNVHPSLATTGIKIFMHSPYDCILATRRDLSDHLAWLLEHQEFQQAWELINENPDAVPSYADRPSDAGTMTPDQSTQPMQASDDFYPDAVLDALSREANAPAEREKRRIGELWIKEIVDTGDWERAGQVAGRVLRSSDRWEKWVWTFAGADQFDAITNYIPTEPLHPPIPRTIYEIVLGHYLKQDKPRFRELLERWPTELFDINTIVTALENQLNYRDVREDSVEDGERGRDWRIVMESLARLHDANGRYREALKAYIRLQDADSAFRLIRDNHLADAVIDDIPSFIALRVPAGRADKMTRAELEEATAEAMALLVDEAQHGLVQPASVVAQLQAQDLNLYIFLYFRGLWQGEGLREHQRESHDRLALESKAQLDGFADLAVQLFAQFGDRALLMEFLKASTSYSFEKAAAACERHNYIDELVYLYSKTGQMKRALYLIIDRLGDVSQAIAFAKEQDDPDLWEDLLNYSMDKPRFIRGLLEEVGTAIDPITLVRRIPEGLAVEGLRDGLQHIMKEHEIQHSISSGVARVLRSEVATAQATLRNGQRKGIRFEVVAPSKVAPAVSSAVPPVATASIDAADGDEKEQPAWTPGHCARCLEAFTEWDRDTLVGFACGHVFHLTHLLGKSTDEVEELGFGVDDELISRHNITATKIMHARLLRDHVRDGCPVCVKPTAVA</sequence>
<dbReference type="PANTHER" id="PTHR12616">
    <property type="entry name" value="VACUOLAR PROTEIN SORTING VPS41"/>
    <property type="match status" value="1"/>
</dbReference>
<gene>
    <name evidence="6" type="ORF">SPSK_03877</name>
</gene>
<dbReference type="KEGG" id="ssck:SPSK_03877"/>
<dbReference type="GO" id="GO:0034058">
    <property type="term" value="P:endosomal vesicle fusion"/>
    <property type="evidence" value="ECO:0007669"/>
    <property type="project" value="TreeGrafter"/>
</dbReference>
<feature type="compositionally biased region" description="Low complexity" evidence="4">
    <location>
        <begin position="187"/>
        <end position="204"/>
    </location>
</feature>
<feature type="region of interest" description="Disordered" evidence="4">
    <location>
        <begin position="627"/>
        <end position="650"/>
    </location>
</feature>
<feature type="region of interest" description="Disordered" evidence="4">
    <location>
        <begin position="1"/>
        <end position="95"/>
    </location>
</feature>
<dbReference type="Gene3D" id="2.130.10.10">
    <property type="entry name" value="YVTN repeat-like/Quinoprotein amine dehydrogenase"/>
    <property type="match status" value="1"/>
</dbReference>
<evidence type="ECO:0000256" key="3">
    <source>
        <dbReference type="PROSITE-ProRule" id="PRU01006"/>
    </source>
</evidence>
<protein>
    <submittedName>
        <fullName evidence="6">Vacuolar assembly protein</fullName>
    </submittedName>
</protein>
<dbReference type="InterPro" id="IPR036322">
    <property type="entry name" value="WD40_repeat_dom_sf"/>
</dbReference>
<dbReference type="InterPro" id="IPR000547">
    <property type="entry name" value="Clathrin_H-chain/VPS_repeat"/>
</dbReference>
<feature type="region of interest" description="Disordered" evidence="4">
    <location>
        <begin position="502"/>
        <end position="559"/>
    </location>
</feature>
<name>A0A0F2M1I7_SPOSC</name>
<accession>A0A0F2M1I7</accession>
<evidence type="ECO:0000256" key="2">
    <source>
        <dbReference type="ARBA" id="ARBA00022927"/>
    </source>
</evidence>
<evidence type="ECO:0000313" key="7">
    <source>
        <dbReference type="Proteomes" id="UP000033710"/>
    </source>
</evidence>
<keyword evidence="2" id="KW-0653">Protein transport</keyword>
<dbReference type="Pfam" id="PF23556">
    <property type="entry name" value="TPR_Vps41"/>
    <property type="match status" value="1"/>
</dbReference>
<feature type="repeat" description="CHCR" evidence="3">
    <location>
        <begin position="994"/>
        <end position="1143"/>
    </location>
</feature>
<dbReference type="Gene3D" id="1.25.40.10">
    <property type="entry name" value="Tetratricopeptide repeat domain"/>
    <property type="match status" value="1"/>
</dbReference>
<dbReference type="GO" id="GO:0006623">
    <property type="term" value="P:protein targeting to vacuole"/>
    <property type="evidence" value="ECO:0007669"/>
    <property type="project" value="InterPro"/>
</dbReference>
<evidence type="ECO:0000259" key="5">
    <source>
        <dbReference type="Pfam" id="PF23411"/>
    </source>
</evidence>
<dbReference type="SMART" id="SM00299">
    <property type="entry name" value="CLH"/>
    <property type="match status" value="1"/>
</dbReference>
<feature type="compositionally biased region" description="Basic and acidic residues" evidence="4">
    <location>
        <begin position="44"/>
        <end position="55"/>
    </location>
</feature>
<comment type="caution">
    <text evidence="6">The sequence shown here is derived from an EMBL/GenBank/DDBJ whole genome shotgun (WGS) entry which is preliminary data.</text>
</comment>
<reference evidence="6 7" key="2">
    <citation type="journal article" date="2015" name="Eukaryot. Cell">
        <title>Asexual propagation of a virulent clone complex in a human and feline outbreak of sporotrichosis.</title>
        <authorList>
            <person name="Teixeira Mde M."/>
            <person name="Rodrigues A.M."/>
            <person name="Tsui C.K."/>
            <person name="de Almeida L.G."/>
            <person name="Van Diepeningen A.D."/>
            <person name="van den Ende B.G."/>
            <person name="Fernandes G.F."/>
            <person name="Kano R."/>
            <person name="Hamelin R.C."/>
            <person name="Lopes-Bezerra L.M."/>
            <person name="Vasconcelos A.T."/>
            <person name="de Hoog S."/>
            <person name="de Camargo Z.P."/>
            <person name="Felipe M.S."/>
        </authorList>
    </citation>
    <scope>NUCLEOTIDE SEQUENCE [LARGE SCALE GENOMIC DNA]</scope>
    <source>
        <strain evidence="6 7">1099-18</strain>
    </source>
</reference>
<dbReference type="GO" id="GO:0016236">
    <property type="term" value="P:macroautophagy"/>
    <property type="evidence" value="ECO:0007669"/>
    <property type="project" value="TreeGrafter"/>
</dbReference>
<dbReference type="Proteomes" id="UP000033710">
    <property type="component" value="Unassembled WGS sequence"/>
</dbReference>
<dbReference type="InterPro" id="IPR015943">
    <property type="entry name" value="WD40/YVTN_repeat-like_dom_sf"/>
</dbReference>
<proteinExistence type="predicted"/>